<dbReference type="Gene3D" id="3.40.250.10">
    <property type="entry name" value="Rhodanese-like domain"/>
    <property type="match status" value="1"/>
</dbReference>
<evidence type="ECO:0000259" key="1">
    <source>
        <dbReference type="PROSITE" id="PS50206"/>
    </source>
</evidence>
<accession>A0A9N9BBV9</accession>
<organism evidence="2 3">
    <name type="scientific">Ambispora leptoticha</name>
    <dbReference type="NCBI Taxonomy" id="144679"/>
    <lineage>
        <taxon>Eukaryota</taxon>
        <taxon>Fungi</taxon>
        <taxon>Fungi incertae sedis</taxon>
        <taxon>Mucoromycota</taxon>
        <taxon>Glomeromycotina</taxon>
        <taxon>Glomeromycetes</taxon>
        <taxon>Archaeosporales</taxon>
        <taxon>Ambisporaceae</taxon>
        <taxon>Ambispora</taxon>
    </lineage>
</organism>
<proteinExistence type="predicted"/>
<dbReference type="EMBL" id="CAJVPS010002221">
    <property type="protein sequence ID" value="CAG8562746.1"/>
    <property type="molecule type" value="Genomic_DNA"/>
</dbReference>
<dbReference type="OrthoDB" id="566238at2759"/>
<evidence type="ECO:0000313" key="3">
    <source>
        <dbReference type="Proteomes" id="UP000789508"/>
    </source>
</evidence>
<dbReference type="CDD" id="cd00158">
    <property type="entry name" value="RHOD"/>
    <property type="match status" value="1"/>
</dbReference>
<dbReference type="InterPro" id="IPR036873">
    <property type="entry name" value="Rhodanese-like_dom_sf"/>
</dbReference>
<feature type="domain" description="Rhodanese" evidence="1">
    <location>
        <begin position="66"/>
        <end position="165"/>
    </location>
</feature>
<dbReference type="PROSITE" id="PS50206">
    <property type="entry name" value="RHODANESE_3"/>
    <property type="match status" value="1"/>
</dbReference>
<gene>
    <name evidence="2" type="ORF">ALEPTO_LOCUS6428</name>
</gene>
<dbReference type="AlphaFoldDB" id="A0A9N9BBV9"/>
<comment type="caution">
    <text evidence="2">The sequence shown here is derived from an EMBL/GenBank/DDBJ whole genome shotgun (WGS) entry which is preliminary data.</text>
</comment>
<protein>
    <submittedName>
        <fullName evidence="2">13037_t:CDS:1</fullName>
    </submittedName>
</protein>
<reference evidence="2" key="1">
    <citation type="submission" date="2021-06" db="EMBL/GenBank/DDBJ databases">
        <authorList>
            <person name="Kallberg Y."/>
            <person name="Tangrot J."/>
            <person name="Rosling A."/>
        </authorList>
    </citation>
    <scope>NUCLEOTIDE SEQUENCE</scope>
    <source>
        <strain evidence="2">FL130A</strain>
    </source>
</reference>
<keyword evidence="3" id="KW-1185">Reference proteome</keyword>
<dbReference type="SUPFAM" id="SSF52821">
    <property type="entry name" value="Rhodanese/Cell cycle control phosphatase"/>
    <property type="match status" value="1"/>
</dbReference>
<dbReference type="PANTHER" id="PTHR44086:SF10">
    <property type="entry name" value="THIOSULFATE SULFURTRANSFERASE_RHODANESE-LIKE DOMAIN-CONTAINING PROTEIN 3"/>
    <property type="match status" value="1"/>
</dbReference>
<dbReference type="Proteomes" id="UP000789508">
    <property type="component" value="Unassembled WGS sequence"/>
</dbReference>
<dbReference type="InterPro" id="IPR001763">
    <property type="entry name" value="Rhodanese-like_dom"/>
</dbReference>
<evidence type="ECO:0000313" key="2">
    <source>
        <dbReference type="EMBL" id="CAG8562746.1"/>
    </source>
</evidence>
<dbReference type="PANTHER" id="PTHR44086">
    <property type="entry name" value="THIOSULFATE SULFURTRANSFERASE RDL2, MITOCHONDRIAL-RELATED"/>
    <property type="match status" value="1"/>
</dbReference>
<name>A0A9N9BBV9_9GLOM</name>
<dbReference type="GO" id="GO:0004792">
    <property type="term" value="F:thiosulfate-cyanide sulfurtransferase activity"/>
    <property type="evidence" value="ECO:0007669"/>
    <property type="project" value="TreeGrafter"/>
</dbReference>
<sequence length="169" mass="18995">MFAMFKSPVVRISAIASSQIRYFSLYPPSCNRFLELVNDIRSQYPINEITPKELQETLSSSRSNNQESDVVVIDVREKDEHLRGVIPGAIPLPRGILERDVERKVIGVDEVNKDNGKNVVVYCAGGVRSILAAESLIRLGYKKENVKSLLGGYEGWKQSGFKTENYKES</sequence>
<dbReference type="SMART" id="SM00450">
    <property type="entry name" value="RHOD"/>
    <property type="match status" value="1"/>
</dbReference>
<dbReference type="Pfam" id="PF00581">
    <property type="entry name" value="Rhodanese"/>
    <property type="match status" value="1"/>
</dbReference>